<keyword evidence="2" id="KW-1185">Reference proteome</keyword>
<dbReference type="EMBL" id="MUJZ01011362">
    <property type="protein sequence ID" value="OTF81872.1"/>
    <property type="molecule type" value="Genomic_DNA"/>
</dbReference>
<protein>
    <submittedName>
        <fullName evidence="1">Uncharacterized protein</fullName>
    </submittedName>
</protein>
<comment type="caution">
    <text evidence="1">The sequence shown here is derived from an EMBL/GenBank/DDBJ whole genome shotgun (WGS) entry which is preliminary data.</text>
</comment>
<gene>
    <name evidence="1" type="ORF">BLA29_014973</name>
</gene>
<reference evidence="1 2" key="1">
    <citation type="submission" date="2017-03" db="EMBL/GenBank/DDBJ databases">
        <title>Genome Survey of Euroglyphus maynei.</title>
        <authorList>
            <person name="Arlian L.G."/>
            <person name="Morgan M.S."/>
            <person name="Rider S.D."/>
        </authorList>
    </citation>
    <scope>NUCLEOTIDE SEQUENCE [LARGE SCALE GENOMIC DNA]</scope>
    <source>
        <strain evidence="1">Arlian Lab</strain>
        <tissue evidence="1">Whole body</tissue>
    </source>
</reference>
<dbReference type="Proteomes" id="UP000194236">
    <property type="component" value="Unassembled WGS sequence"/>
</dbReference>
<name>A0A1Y3BM22_EURMA</name>
<proteinExistence type="predicted"/>
<evidence type="ECO:0000313" key="2">
    <source>
        <dbReference type="Proteomes" id="UP000194236"/>
    </source>
</evidence>
<evidence type="ECO:0000313" key="1">
    <source>
        <dbReference type="EMBL" id="OTF81872.1"/>
    </source>
</evidence>
<accession>A0A1Y3BM22</accession>
<dbReference type="AlphaFoldDB" id="A0A1Y3BM22"/>
<feature type="non-terminal residue" evidence="1">
    <location>
        <position position="1"/>
    </location>
</feature>
<sequence>QILLNILVKCFKCIVDENGNIIGDGILNWPTVQKIVIDNDFDLSRDCLNNCHKNGRLIRSTLGK</sequence>
<organism evidence="1 2">
    <name type="scientific">Euroglyphus maynei</name>
    <name type="common">Mayne's house dust mite</name>
    <dbReference type="NCBI Taxonomy" id="6958"/>
    <lineage>
        <taxon>Eukaryota</taxon>
        <taxon>Metazoa</taxon>
        <taxon>Ecdysozoa</taxon>
        <taxon>Arthropoda</taxon>
        <taxon>Chelicerata</taxon>
        <taxon>Arachnida</taxon>
        <taxon>Acari</taxon>
        <taxon>Acariformes</taxon>
        <taxon>Sarcoptiformes</taxon>
        <taxon>Astigmata</taxon>
        <taxon>Psoroptidia</taxon>
        <taxon>Analgoidea</taxon>
        <taxon>Pyroglyphidae</taxon>
        <taxon>Pyroglyphinae</taxon>
        <taxon>Euroglyphus</taxon>
    </lineage>
</organism>